<evidence type="ECO:0000313" key="2">
    <source>
        <dbReference type="EMBL" id="NYF41599.1"/>
    </source>
</evidence>
<evidence type="ECO:0000256" key="1">
    <source>
        <dbReference type="SAM" id="MobiDB-lite"/>
    </source>
</evidence>
<evidence type="ECO:0000313" key="3">
    <source>
        <dbReference type="Proteomes" id="UP000576393"/>
    </source>
</evidence>
<keyword evidence="3" id="KW-1185">Reference proteome</keyword>
<dbReference type="AlphaFoldDB" id="A0A852UZD4"/>
<gene>
    <name evidence="2" type="ORF">HDA43_003800</name>
</gene>
<protein>
    <submittedName>
        <fullName evidence="2">Uncharacterized protein</fullName>
    </submittedName>
</protein>
<dbReference type="EMBL" id="JACCCO010000002">
    <property type="protein sequence ID" value="NYF41599.1"/>
    <property type="molecule type" value="Genomic_DNA"/>
</dbReference>
<sequence>MGPLTREILTSWLYTFWGAPTWPLDDPGGLDEVPAATVTPAVPAVPAVSAGPARGRPAPSPVRLAAADGGDVPLYRSPSGPSAAAGILPEDTRP</sequence>
<name>A0A852UZD4_9ACTN</name>
<reference evidence="2 3" key="1">
    <citation type="submission" date="2020-07" db="EMBL/GenBank/DDBJ databases">
        <title>Sequencing the genomes of 1000 actinobacteria strains.</title>
        <authorList>
            <person name="Klenk H.-P."/>
        </authorList>
    </citation>
    <scope>NUCLEOTIDE SEQUENCE [LARGE SCALE GENOMIC DNA]</scope>
    <source>
        <strain evidence="2 3">DSM 45763</strain>
    </source>
</reference>
<organism evidence="2 3">
    <name type="scientific">Streptosporangium sandarakinum</name>
    <dbReference type="NCBI Taxonomy" id="1260955"/>
    <lineage>
        <taxon>Bacteria</taxon>
        <taxon>Bacillati</taxon>
        <taxon>Actinomycetota</taxon>
        <taxon>Actinomycetes</taxon>
        <taxon>Streptosporangiales</taxon>
        <taxon>Streptosporangiaceae</taxon>
        <taxon>Streptosporangium</taxon>
    </lineage>
</organism>
<feature type="region of interest" description="Disordered" evidence="1">
    <location>
        <begin position="68"/>
        <end position="94"/>
    </location>
</feature>
<comment type="caution">
    <text evidence="2">The sequence shown here is derived from an EMBL/GenBank/DDBJ whole genome shotgun (WGS) entry which is preliminary data.</text>
</comment>
<proteinExistence type="predicted"/>
<dbReference type="Proteomes" id="UP000576393">
    <property type="component" value="Unassembled WGS sequence"/>
</dbReference>
<accession>A0A852UZD4</accession>
<dbReference type="RefSeq" id="WP_179823495.1">
    <property type="nucleotide sequence ID" value="NZ_JACCCO010000002.1"/>
</dbReference>